<feature type="region of interest" description="Disordered" evidence="6">
    <location>
        <begin position="711"/>
        <end position="753"/>
    </location>
</feature>
<dbReference type="Pfam" id="PF00854">
    <property type="entry name" value="PTR2"/>
    <property type="match status" value="1"/>
</dbReference>
<protein>
    <submittedName>
        <fullName evidence="8">Uncharacterized protein</fullName>
    </submittedName>
</protein>
<feature type="transmembrane region" description="Helical" evidence="7">
    <location>
        <begin position="313"/>
        <end position="332"/>
    </location>
</feature>
<evidence type="ECO:0000256" key="5">
    <source>
        <dbReference type="ARBA" id="ARBA00023136"/>
    </source>
</evidence>
<feature type="transmembrane region" description="Helical" evidence="7">
    <location>
        <begin position="628"/>
        <end position="649"/>
    </location>
</feature>
<organism evidence="8 9">
    <name type="scientific">Marchantia polymorpha subsp. ruderalis</name>
    <dbReference type="NCBI Taxonomy" id="1480154"/>
    <lineage>
        <taxon>Eukaryota</taxon>
        <taxon>Viridiplantae</taxon>
        <taxon>Streptophyta</taxon>
        <taxon>Embryophyta</taxon>
        <taxon>Marchantiophyta</taxon>
        <taxon>Marchantiopsida</taxon>
        <taxon>Marchantiidae</taxon>
        <taxon>Marchantiales</taxon>
        <taxon>Marchantiaceae</taxon>
        <taxon>Marchantia</taxon>
    </lineage>
</organism>
<dbReference type="InterPro" id="IPR036259">
    <property type="entry name" value="MFS_trans_sf"/>
</dbReference>
<feature type="transmembrane region" description="Helical" evidence="7">
    <location>
        <begin position="195"/>
        <end position="214"/>
    </location>
</feature>
<keyword evidence="9" id="KW-1185">Reference proteome</keyword>
<evidence type="ECO:0000256" key="6">
    <source>
        <dbReference type="SAM" id="MobiDB-lite"/>
    </source>
</evidence>
<evidence type="ECO:0000256" key="2">
    <source>
        <dbReference type="ARBA" id="ARBA00005982"/>
    </source>
</evidence>
<evidence type="ECO:0000313" key="8">
    <source>
        <dbReference type="EMBL" id="OAE28251.1"/>
    </source>
</evidence>
<evidence type="ECO:0000256" key="1">
    <source>
        <dbReference type="ARBA" id="ARBA00004141"/>
    </source>
</evidence>
<sequence>MRLGQGESATPLVDGVVPHFREQSSDVRMVVMMSVSRNVVVEQKILCLDFDGSDRVSKTSPGNVVRVESAHLQGGEGAKRDQILEESKLSQISETTKHGEGALESRGAANGSWNAETRDESSPPDTLQRYEHALDGSTDWYGRPARRATTGGWKAAKYITVEQVLVNWSYFGIGKNLVLYMTAVMHQGNADGSNYVTNWMGAVFVAPLIGAFMADSNRGRYFTTFVFSALFGIGLLILTISTNIHSLRPPQCPSRDLNCKSATAVQSTVLTIGLYMAGIAFGALTPPVTVFGADQFDENDAVERKQRSSYWNWNYQAITLGAMGAAIAIVTIQENVSWGLGYGICAGLGFVGMSFFVGASKLYRFQKLQGNAAMRIAQVLVAASRKLTLRVKDVDKLYEEIDPESEQKKKINHTNGFKILDKAALWTPKDQKAVQVTGKVNQWYLCPVTQVEEVKSVLRLLPIFATTIIYSTVYMQMTTLFVVQGDSMDTRVGTIKIPSATLSVVEQITIVPGVILYDRLLVPALRRYTGHPKGFSELKRMGVGLVLSIIAMGVSALVEAKRLQVARRYGLLEAQDEETAPVPLSIMWLIPQYFLVGISEVFTYIGLMEMFYDECPESLRSVSNAIQLLTNSLGSYFSTILITVVNKVTRKDGEWISNDNLNTGHLDRFYWLMVVLSLINFLLYVFFAIRYKPLQMVHPVGRPPVELVPFDDGSKGGVNGQDPSSLLTPQKEKEKESFRAPTGKQKPSLSSET</sequence>
<dbReference type="EMBL" id="LVLJ01001744">
    <property type="protein sequence ID" value="OAE28251.1"/>
    <property type="molecule type" value="Genomic_DNA"/>
</dbReference>
<keyword evidence="5 7" id="KW-0472">Membrane</keyword>
<dbReference type="GO" id="GO:0016020">
    <property type="term" value="C:membrane"/>
    <property type="evidence" value="ECO:0007669"/>
    <property type="project" value="UniProtKB-SubCell"/>
</dbReference>
<feature type="transmembrane region" description="Helical" evidence="7">
    <location>
        <begin position="221"/>
        <end position="240"/>
    </location>
</feature>
<reference evidence="8" key="1">
    <citation type="submission" date="2016-03" db="EMBL/GenBank/DDBJ databases">
        <title>Mechanisms controlling the formation of the plant cell surface in tip-growing cells are functionally conserved among land plants.</title>
        <authorList>
            <person name="Honkanen S."/>
            <person name="Jones V.A."/>
            <person name="Morieri G."/>
            <person name="Champion C."/>
            <person name="Hetherington A.J."/>
            <person name="Kelly S."/>
            <person name="Saint-Marcoux D."/>
            <person name="Proust H."/>
            <person name="Prescott H."/>
            <person name="Dolan L."/>
        </authorList>
    </citation>
    <scope>NUCLEOTIDE SEQUENCE [LARGE SCALE GENOMIC DNA]</scope>
    <source>
        <tissue evidence="8">Whole gametophyte</tissue>
    </source>
</reference>
<dbReference type="GO" id="GO:0022857">
    <property type="term" value="F:transmembrane transporter activity"/>
    <property type="evidence" value="ECO:0007669"/>
    <property type="project" value="InterPro"/>
</dbReference>
<dbReference type="PANTHER" id="PTHR11654">
    <property type="entry name" value="OLIGOPEPTIDE TRANSPORTER-RELATED"/>
    <property type="match status" value="1"/>
</dbReference>
<keyword evidence="4 7" id="KW-1133">Transmembrane helix</keyword>
<feature type="transmembrane region" description="Helical" evidence="7">
    <location>
        <begin position="586"/>
        <end position="607"/>
    </location>
</feature>
<evidence type="ECO:0000313" key="9">
    <source>
        <dbReference type="Proteomes" id="UP000077202"/>
    </source>
</evidence>
<feature type="transmembrane region" description="Helical" evidence="7">
    <location>
        <begin position="669"/>
        <end position="689"/>
    </location>
</feature>
<name>A0A176W6L8_MARPO</name>
<proteinExistence type="inferred from homology"/>
<feature type="transmembrane region" description="Helical" evidence="7">
    <location>
        <begin position="338"/>
        <end position="359"/>
    </location>
</feature>
<accession>A0A176W6L8</accession>
<feature type="transmembrane region" description="Helical" evidence="7">
    <location>
        <begin position="457"/>
        <end position="477"/>
    </location>
</feature>
<keyword evidence="3 7" id="KW-0812">Transmembrane</keyword>
<dbReference type="InterPro" id="IPR000109">
    <property type="entry name" value="POT_fam"/>
</dbReference>
<feature type="region of interest" description="Disordered" evidence="6">
    <location>
        <begin position="92"/>
        <end position="126"/>
    </location>
</feature>
<evidence type="ECO:0000256" key="7">
    <source>
        <dbReference type="SAM" id="Phobius"/>
    </source>
</evidence>
<dbReference type="AlphaFoldDB" id="A0A176W6L8"/>
<comment type="caution">
    <text evidence="8">The sequence shown here is derived from an EMBL/GenBank/DDBJ whole genome shotgun (WGS) entry which is preliminary data.</text>
</comment>
<comment type="similarity">
    <text evidence="2">Belongs to the major facilitator superfamily. Proton-dependent oligopeptide transporter (POT/PTR) (TC 2.A.17) family.</text>
</comment>
<dbReference type="Gene3D" id="1.20.1250.20">
    <property type="entry name" value="MFS general substrate transporter like domains"/>
    <property type="match status" value="1"/>
</dbReference>
<dbReference type="SUPFAM" id="SSF103473">
    <property type="entry name" value="MFS general substrate transporter"/>
    <property type="match status" value="1"/>
</dbReference>
<feature type="transmembrane region" description="Helical" evidence="7">
    <location>
        <begin position="538"/>
        <end position="558"/>
    </location>
</feature>
<gene>
    <name evidence="8" type="ORF">AXG93_4492s1420</name>
</gene>
<evidence type="ECO:0000256" key="3">
    <source>
        <dbReference type="ARBA" id="ARBA00022692"/>
    </source>
</evidence>
<evidence type="ECO:0000256" key="4">
    <source>
        <dbReference type="ARBA" id="ARBA00022989"/>
    </source>
</evidence>
<dbReference type="Proteomes" id="UP000077202">
    <property type="component" value="Unassembled WGS sequence"/>
</dbReference>
<feature type="transmembrane region" description="Helical" evidence="7">
    <location>
        <begin position="272"/>
        <end position="293"/>
    </location>
</feature>
<comment type="subcellular location">
    <subcellularLocation>
        <location evidence="1">Membrane</location>
        <topology evidence="1">Multi-pass membrane protein</topology>
    </subcellularLocation>
</comment>